<name>A0A1E5TAS0_9FLAO</name>
<dbReference type="RefSeq" id="WP_069829971.1">
    <property type="nucleotide sequence ID" value="NZ_MDJD01000034.1"/>
</dbReference>
<feature type="domain" description="Polysaccharide pyruvyl transferase" evidence="1">
    <location>
        <begin position="16"/>
        <end position="254"/>
    </location>
</feature>
<sequence length="325" mass="37259">MKYGLLKYDENKRFFNVGDNIQSLAAKQFLPKTDVLLNREKLADYKGDKSKLIMNGWFTHNIHNWVPSDDIDPLFVSFHMNNTAAPYMLSEKGITYLKKHEPIGCRDKFTADTLKAKGIDAHFTGCLTLTLDSYKVDDSLRNDEIYIVDPLYNYPRSLKVFFDFKAIIRNTLNGKIFKLGKRQKHIKKFISKEVLDSAIHVNQEPPSNTYSDEEKFEMAESLLKKYAKAKLVITSRIHCALPCLALGTPVIFINGFDSFVDSCRFDGILELFNRIDVNHETGEYTSNFNLDGQIDLKTTVTNLGLHHKLAEPLKEKCKNFINNAK</sequence>
<evidence type="ECO:0000259" key="1">
    <source>
        <dbReference type="Pfam" id="PF04230"/>
    </source>
</evidence>
<evidence type="ECO:0000313" key="3">
    <source>
        <dbReference type="Proteomes" id="UP000095713"/>
    </source>
</evidence>
<protein>
    <recommendedName>
        <fullName evidence="1">Polysaccharide pyruvyl transferase domain-containing protein</fullName>
    </recommendedName>
</protein>
<gene>
    <name evidence="2" type="ORF">A8C32_03165</name>
</gene>
<dbReference type="EMBL" id="MDJD01000034">
    <property type="protein sequence ID" value="OEK08464.1"/>
    <property type="molecule type" value="Genomic_DNA"/>
</dbReference>
<dbReference type="AlphaFoldDB" id="A0A1E5TAS0"/>
<dbReference type="Proteomes" id="UP000095713">
    <property type="component" value="Unassembled WGS sequence"/>
</dbReference>
<dbReference type="InterPro" id="IPR007345">
    <property type="entry name" value="Polysacch_pyruvyl_Trfase"/>
</dbReference>
<comment type="caution">
    <text evidence="2">The sequence shown here is derived from an EMBL/GenBank/DDBJ whole genome shotgun (WGS) entry which is preliminary data.</text>
</comment>
<dbReference type="STRING" id="1849968.A8C32_03165"/>
<dbReference type="OrthoDB" id="5672604at2"/>
<organism evidence="2 3">
    <name type="scientific">Flavivirga aquatica</name>
    <dbReference type="NCBI Taxonomy" id="1849968"/>
    <lineage>
        <taxon>Bacteria</taxon>
        <taxon>Pseudomonadati</taxon>
        <taxon>Bacteroidota</taxon>
        <taxon>Flavobacteriia</taxon>
        <taxon>Flavobacteriales</taxon>
        <taxon>Flavobacteriaceae</taxon>
        <taxon>Flavivirga</taxon>
    </lineage>
</organism>
<keyword evidence="3" id="KW-1185">Reference proteome</keyword>
<accession>A0A1E5TAS0</accession>
<proteinExistence type="predicted"/>
<dbReference type="Pfam" id="PF04230">
    <property type="entry name" value="PS_pyruv_trans"/>
    <property type="match status" value="1"/>
</dbReference>
<reference evidence="2 3" key="1">
    <citation type="submission" date="2016-05" db="EMBL/GenBank/DDBJ databases">
        <title>Draft Genome Sequence of Algibacter sp. Strain SK-16 Isolated from the Surface Water of Aburatsubo Inlet.</title>
        <authorList>
            <person name="Wong S.-K."/>
            <person name="Yoshizawa S."/>
            <person name="Nakajima Y."/>
            <person name="Ogura Y."/>
            <person name="Tetsuya H."/>
            <person name="Hamasaki K."/>
        </authorList>
    </citation>
    <scope>NUCLEOTIDE SEQUENCE [LARGE SCALE GENOMIC DNA]</scope>
    <source>
        <strain evidence="2 3">SK-16</strain>
    </source>
</reference>
<evidence type="ECO:0000313" key="2">
    <source>
        <dbReference type="EMBL" id="OEK08464.1"/>
    </source>
</evidence>